<evidence type="ECO:0000313" key="3">
    <source>
        <dbReference type="EMBL" id="BBY84211.1"/>
    </source>
</evidence>
<dbReference type="RefSeq" id="WP_163896517.1">
    <property type="nucleotide sequence ID" value="NZ_AP022599.1"/>
</dbReference>
<accession>A0A7I7UC40</accession>
<keyword evidence="4" id="KW-1185">Reference proteome</keyword>
<proteinExistence type="predicted"/>
<protein>
    <recommendedName>
        <fullName evidence="1">Putative exodeoxyribonuclease 8 PDDEXK-like domain-containing protein</fullName>
    </recommendedName>
</protein>
<evidence type="ECO:0000259" key="1">
    <source>
        <dbReference type="Pfam" id="PF12684"/>
    </source>
</evidence>
<evidence type="ECO:0000313" key="2">
    <source>
        <dbReference type="EMBL" id="BBY78902.1"/>
    </source>
</evidence>
<name>A0A7I7UC40_MYCPV</name>
<sequence length="313" mass="34474">MPDKTDANGIPTEDGIYGWIGEHAYHADRGSLSVSGAKLLLPPSCPAKFREQMDNPPPPKRVYDFGSFFHLIVLGKGVDIVEIDADNYRTKAAREQRDAAHAAGKVPVLVGAGANDDFAAEMGKAQAMADSVLAHPIAGELLTHPRNLVEQAIYATDPETGVRLRGRTDCLHFADDGRVTIIDVKTSATVNPAEMVRRWFKLNYFMQDAWYRDLLVAAGLADDPDFVFVGVEKEPPYLVTVARYTELAREEGRRRNRRAIDLYAQCVESGQWPGYSTEIVPLGLPGWVEHQIASAATEEAAHDLIAELEGIYQ</sequence>
<reference evidence="2 4" key="1">
    <citation type="journal article" date="2019" name="Emerg. Microbes Infect.">
        <title>Comprehensive subspecies identification of 175 nontuberculous mycobacteria species based on 7547 genomic profiles.</title>
        <authorList>
            <person name="Matsumoto Y."/>
            <person name="Kinjo T."/>
            <person name="Motooka D."/>
            <person name="Nabeya D."/>
            <person name="Jung N."/>
            <person name="Uechi K."/>
            <person name="Horii T."/>
            <person name="Iida T."/>
            <person name="Fujita J."/>
            <person name="Nakamura S."/>
        </authorList>
    </citation>
    <scope>NUCLEOTIDE SEQUENCE [LARGE SCALE GENOMIC DNA]</scope>
    <source>
        <strain evidence="2 4">JCM 6370</strain>
    </source>
</reference>
<dbReference type="Proteomes" id="UP000467252">
    <property type="component" value="Chromosome"/>
</dbReference>
<dbReference type="InterPro" id="IPR024432">
    <property type="entry name" value="Put_RecE_PDDEXK-like_dom"/>
</dbReference>
<organism evidence="2 4">
    <name type="scientific">Mycolicibacterium pulveris</name>
    <name type="common">Mycobacterium pulveris</name>
    <dbReference type="NCBI Taxonomy" id="36813"/>
    <lineage>
        <taxon>Bacteria</taxon>
        <taxon>Bacillati</taxon>
        <taxon>Actinomycetota</taxon>
        <taxon>Actinomycetes</taxon>
        <taxon>Mycobacteriales</taxon>
        <taxon>Mycobacteriaceae</taxon>
        <taxon>Mycolicibacterium</taxon>
    </lineage>
</organism>
<dbReference type="EMBL" id="AP022599">
    <property type="protein sequence ID" value="BBY78902.1"/>
    <property type="molecule type" value="Genomic_DNA"/>
</dbReference>
<dbReference type="Pfam" id="PF12684">
    <property type="entry name" value="DUF3799"/>
    <property type="match status" value="1"/>
</dbReference>
<reference evidence="2" key="2">
    <citation type="submission" date="2020-02" db="EMBL/GenBank/DDBJ databases">
        <authorList>
            <person name="Matsumoto Y."/>
            <person name="Motooka D."/>
            <person name="Nakamura S."/>
        </authorList>
    </citation>
    <scope>NUCLEOTIDE SEQUENCE</scope>
    <source>
        <strain evidence="2">JCM 6370</strain>
    </source>
</reference>
<evidence type="ECO:0000313" key="4">
    <source>
        <dbReference type="Proteomes" id="UP000467252"/>
    </source>
</evidence>
<dbReference type="InterPro" id="IPR011604">
    <property type="entry name" value="PDDEXK-like_dom_sf"/>
</dbReference>
<dbReference type="Gene3D" id="3.90.320.10">
    <property type="match status" value="1"/>
</dbReference>
<feature type="domain" description="Putative exodeoxyribonuclease 8 PDDEXK-like" evidence="1">
    <location>
        <begin position="34"/>
        <end position="278"/>
    </location>
</feature>
<dbReference type="EMBL" id="AP022599">
    <property type="protein sequence ID" value="BBY84211.1"/>
    <property type="molecule type" value="Genomic_DNA"/>
</dbReference>
<gene>
    <name evidence="2" type="ORF">MPUL_00600</name>
    <name evidence="3" type="ORF">MPUL_53690</name>
</gene>
<dbReference type="AlphaFoldDB" id="A0A7I7UC40"/>